<name>A0A927FGE2_9BURK</name>
<evidence type="ECO:0000313" key="1">
    <source>
        <dbReference type="EMBL" id="MBD8050536.1"/>
    </source>
</evidence>
<gene>
    <name evidence="1" type="ORF">IC609_08260</name>
</gene>
<proteinExistence type="predicted"/>
<keyword evidence="2" id="KW-1185">Reference proteome</keyword>
<comment type="caution">
    <text evidence="1">The sequence shown here is derived from an EMBL/GenBank/DDBJ whole genome shotgun (WGS) entry which is preliminary data.</text>
</comment>
<dbReference type="Proteomes" id="UP000647424">
    <property type="component" value="Unassembled WGS sequence"/>
</dbReference>
<dbReference type="AlphaFoldDB" id="A0A927FGE2"/>
<evidence type="ECO:0000313" key="2">
    <source>
        <dbReference type="Proteomes" id="UP000647424"/>
    </source>
</evidence>
<dbReference type="EMBL" id="JACYFT010000002">
    <property type="protein sequence ID" value="MBD8050536.1"/>
    <property type="molecule type" value="Genomic_DNA"/>
</dbReference>
<protein>
    <recommendedName>
        <fullName evidence="3">ABM domain-containing protein</fullName>
    </recommendedName>
</protein>
<reference evidence="1" key="1">
    <citation type="submission" date="2020-09" db="EMBL/GenBank/DDBJ databases">
        <title>Genome seq and assembly of Limnohabitants sp.</title>
        <authorList>
            <person name="Chhetri G."/>
        </authorList>
    </citation>
    <scope>NUCLEOTIDE SEQUENCE</scope>
    <source>
        <strain evidence="1">JUR4</strain>
    </source>
</reference>
<dbReference type="Gene3D" id="3.30.70.100">
    <property type="match status" value="1"/>
</dbReference>
<accession>A0A927FGE2</accession>
<dbReference type="RefSeq" id="WP_191819040.1">
    <property type="nucleotide sequence ID" value="NZ_JACYFT010000002.1"/>
</dbReference>
<sequence>MASVALQIVSKPLPGSDMSKIMANMKEAADLWRSAGAEVKVYTVSVGEIGNLVFTAHWASYEAYGKSLDKMVGEQSVQALMAKINASGTAEWIRSNLVREMPI</sequence>
<evidence type="ECO:0008006" key="3">
    <source>
        <dbReference type="Google" id="ProtNLM"/>
    </source>
</evidence>
<organism evidence="1 2">
    <name type="scientific">Limnohabitans radicicola</name>
    <dbReference type="NCBI Taxonomy" id="2771427"/>
    <lineage>
        <taxon>Bacteria</taxon>
        <taxon>Pseudomonadati</taxon>
        <taxon>Pseudomonadota</taxon>
        <taxon>Betaproteobacteria</taxon>
        <taxon>Burkholderiales</taxon>
        <taxon>Comamonadaceae</taxon>
        <taxon>Limnohabitans</taxon>
    </lineage>
</organism>